<accession>A0A1W9YNZ5</accession>
<dbReference type="SUPFAM" id="SSF55961">
    <property type="entry name" value="Bet v1-like"/>
    <property type="match status" value="1"/>
</dbReference>
<dbReference type="STRING" id="564198.BST17_26885"/>
<keyword evidence="2" id="KW-1185">Reference proteome</keyword>
<dbReference type="AlphaFoldDB" id="A0A1W9YNZ5"/>
<evidence type="ECO:0000313" key="2">
    <source>
        <dbReference type="Proteomes" id="UP000192366"/>
    </source>
</evidence>
<dbReference type="CDD" id="cd07821">
    <property type="entry name" value="PYR_PYL_RCAR_like"/>
    <property type="match status" value="1"/>
</dbReference>
<protein>
    <submittedName>
        <fullName evidence="1">MxaD family protein</fullName>
    </submittedName>
</protein>
<proteinExistence type="predicted"/>
<dbReference type="Proteomes" id="UP000192366">
    <property type="component" value="Unassembled WGS sequence"/>
</dbReference>
<dbReference type="InterPro" id="IPR023393">
    <property type="entry name" value="START-like_dom_sf"/>
</dbReference>
<evidence type="ECO:0000313" key="1">
    <source>
        <dbReference type="EMBL" id="ORA01763.1"/>
    </source>
</evidence>
<comment type="caution">
    <text evidence="1">The sequence shown here is derived from an EMBL/GenBank/DDBJ whole genome shotgun (WGS) entry which is preliminary data.</text>
</comment>
<dbReference type="EMBL" id="MVHJ01000042">
    <property type="protein sequence ID" value="ORA01763.1"/>
    <property type="molecule type" value="Genomic_DNA"/>
</dbReference>
<name>A0A1W9YNZ5_MYCBA</name>
<dbReference type="InterPro" id="IPR019587">
    <property type="entry name" value="Polyketide_cyclase/dehydratase"/>
</dbReference>
<gene>
    <name evidence="1" type="ORF">BST17_26885</name>
</gene>
<dbReference type="Pfam" id="PF10604">
    <property type="entry name" value="Polyketide_cyc2"/>
    <property type="match status" value="1"/>
</dbReference>
<reference evidence="1 2" key="1">
    <citation type="submission" date="2017-02" db="EMBL/GenBank/DDBJ databases">
        <title>The new phylogeny of genus Mycobacterium.</title>
        <authorList>
            <person name="Tortoli E."/>
            <person name="Trovato A."/>
            <person name="Cirillo D.M."/>
        </authorList>
    </citation>
    <scope>NUCLEOTIDE SEQUENCE [LARGE SCALE GENOMIC DNA]</scope>
    <source>
        <strain evidence="1 2">DSM 45578</strain>
    </source>
</reference>
<organism evidence="1 2">
    <name type="scientific">Mycolicibacterium bacteremicum</name>
    <name type="common">Mycobacterium bacteremicum</name>
    <dbReference type="NCBI Taxonomy" id="564198"/>
    <lineage>
        <taxon>Bacteria</taxon>
        <taxon>Bacillati</taxon>
        <taxon>Actinomycetota</taxon>
        <taxon>Actinomycetes</taxon>
        <taxon>Mycobacteriales</taxon>
        <taxon>Mycobacteriaceae</taxon>
        <taxon>Mycolicibacterium</taxon>
    </lineage>
</organism>
<dbReference type="RefSeq" id="WP_234807847.1">
    <property type="nucleotide sequence ID" value="NZ_JACKVM010000002.1"/>
</dbReference>
<sequence>MHVTAHATVGTDIQKVWDTLTDHVGMETWGPGVSVSLGRPGTPEPNGLGAVRRISTPGPGPDIVEEVTTFEAPNVFGYKALSGTPFPGYTGEVRLTRSGTGTRIDYAIGSTASFPLVKIPLAVIGQVLLRLLVRAAARA</sequence>
<dbReference type="Gene3D" id="3.30.530.20">
    <property type="match status" value="1"/>
</dbReference>